<dbReference type="SUPFAM" id="SSF50129">
    <property type="entry name" value="GroES-like"/>
    <property type="match status" value="1"/>
</dbReference>
<dbReference type="AlphaFoldDB" id="A0A382EK80"/>
<sequence>MDDQFKAIVINQTENNFTREVKSLKKSFFKSGDILVDVDYSDLNYKDALILNNGGKLVKEYPQIPGIDFSGKVVESENANFKIGDDVILTGWRVGEIYTGGYAQFAKVKSEFLVKTPKKLTNKNTMVLGTAGLTALL</sequence>
<protein>
    <recommendedName>
        <fullName evidence="1">Alcohol dehydrogenase-like N-terminal domain-containing protein</fullName>
    </recommendedName>
</protein>
<dbReference type="InterPro" id="IPR051397">
    <property type="entry name" value="Zn-ADH-like_protein"/>
</dbReference>
<proteinExistence type="predicted"/>
<dbReference type="Pfam" id="PF08240">
    <property type="entry name" value="ADH_N"/>
    <property type="match status" value="1"/>
</dbReference>
<gene>
    <name evidence="2" type="ORF">METZ01_LOCUS203131</name>
</gene>
<dbReference type="PANTHER" id="PTHR43677">
    <property type="entry name" value="SHORT-CHAIN DEHYDROGENASE/REDUCTASE"/>
    <property type="match status" value="1"/>
</dbReference>
<evidence type="ECO:0000259" key="1">
    <source>
        <dbReference type="Pfam" id="PF08240"/>
    </source>
</evidence>
<dbReference type="InterPro" id="IPR011032">
    <property type="entry name" value="GroES-like_sf"/>
</dbReference>
<dbReference type="Gene3D" id="3.90.180.10">
    <property type="entry name" value="Medium-chain alcohol dehydrogenases, catalytic domain"/>
    <property type="match status" value="1"/>
</dbReference>
<dbReference type="EMBL" id="UINC01044605">
    <property type="protein sequence ID" value="SVB50277.1"/>
    <property type="molecule type" value="Genomic_DNA"/>
</dbReference>
<feature type="domain" description="Alcohol dehydrogenase-like N-terminal" evidence="1">
    <location>
        <begin position="31"/>
        <end position="118"/>
    </location>
</feature>
<dbReference type="GO" id="GO:0043957">
    <property type="term" value="F:acryloyl-CoA reductase (NADPH) activity"/>
    <property type="evidence" value="ECO:0007669"/>
    <property type="project" value="TreeGrafter"/>
</dbReference>
<dbReference type="PANTHER" id="PTHR43677:SF1">
    <property type="entry name" value="ACRYLYL-COA REDUCTASE ACUI-RELATED"/>
    <property type="match status" value="1"/>
</dbReference>
<name>A0A382EK80_9ZZZZ</name>
<accession>A0A382EK80</accession>
<reference evidence="2" key="1">
    <citation type="submission" date="2018-05" db="EMBL/GenBank/DDBJ databases">
        <authorList>
            <person name="Lanie J.A."/>
            <person name="Ng W.-L."/>
            <person name="Kazmierczak K.M."/>
            <person name="Andrzejewski T.M."/>
            <person name="Davidsen T.M."/>
            <person name="Wayne K.J."/>
            <person name="Tettelin H."/>
            <person name="Glass J.I."/>
            <person name="Rusch D."/>
            <person name="Podicherti R."/>
            <person name="Tsui H.-C.T."/>
            <person name="Winkler M.E."/>
        </authorList>
    </citation>
    <scope>NUCLEOTIDE SEQUENCE</scope>
</reference>
<evidence type="ECO:0000313" key="2">
    <source>
        <dbReference type="EMBL" id="SVB50277.1"/>
    </source>
</evidence>
<organism evidence="2">
    <name type="scientific">marine metagenome</name>
    <dbReference type="NCBI Taxonomy" id="408172"/>
    <lineage>
        <taxon>unclassified sequences</taxon>
        <taxon>metagenomes</taxon>
        <taxon>ecological metagenomes</taxon>
    </lineage>
</organism>
<dbReference type="InterPro" id="IPR013154">
    <property type="entry name" value="ADH-like_N"/>
</dbReference>
<feature type="non-terminal residue" evidence="2">
    <location>
        <position position="137"/>
    </location>
</feature>